<protein>
    <submittedName>
        <fullName evidence="1">Uncharacterized protein</fullName>
    </submittedName>
</protein>
<dbReference type="STRING" id="121821.GCA_001870675_00077"/>
<organism evidence="1 2">
    <name type="scientific">Roseinatronobacter thiooxidans</name>
    <dbReference type="NCBI Taxonomy" id="121821"/>
    <lineage>
        <taxon>Bacteria</taxon>
        <taxon>Pseudomonadati</taxon>
        <taxon>Pseudomonadota</taxon>
        <taxon>Alphaproteobacteria</taxon>
        <taxon>Rhodobacterales</taxon>
        <taxon>Paracoccaceae</taxon>
        <taxon>Roseinatronobacter</taxon>
    </lineage>
</organism>
<name>A0A2W7RSW5_9RHOB</name>
<gene>
    <name evidence="1" type="ORF">LY56_02415</name>
</gene>
<accession>A0A2W7RSW5</accession>
<dbReference type="OrthoDB" id="7865984at2"/>
<reference evidence="1 2" key="1">
    <citation type="submission" date="2018-06" db="EMBL/GenBank/DDBJ databases">
        <title>Genomic Encyclopedia of Archaeal and Bacterial Type Strains, Phase II (KMG-II): from individual species to whole genera.</title>
        <authorList>
            <person name="Goeker M."/>
        </authorList>
    </citation>
    <scope>NUCLEOTIDE SEQUENCE [LARGE SCALE GENOMIC DNA]</scope>
    <source>
        <strain evidence="1 2">DSM 13087</strain>
    </source>
</reference>
<sequence>MQALIHQTTLHGLQFPIRGSGVTLGQTVHLKCEKDHRVAAFVKLPVRWTFGLGGTRLRQLGYLPVEAAEFVTPALERHAVLRVRIVELEPAHARTEGVDQVCVSVWGQPADLKPARRVAQDSPDLPPLS</sequence>
<dbReference type="RefSeq" id="WP_071467973.1">
    <property type="nucleotide sequence ID" value="NZ_MEHT01000001.1"/>
</dbReference>
<dbReference type="AlphaFoldDB" id="A0A2W7RSW5"/>
<proteinExistence type="predicted"/>
<evidence type="ECO:0000313" key="2">
    <source>
        <dbReference type="Proteomes" id="UP000249364"/>
    </source>
</evidence>
<comment type="caution">
    <text evidence="1">The sequence shown here is derived from an EMBL/GenBank/DDBJ whole genome shotgun (WGS) entry which is preliminary data.</text>
</comment>
<evidence type="ECO:0000313" key="1">
    <source>
        <dbReference type="EMBL" id="PZX41212.1"/>
    </source>
</evidence>
<dbReference type="EMBL" id="QKZQ01000011">
    <property type="protein sequence ID" value="PZX41212.1"/>
    <property type="molecule type" value="Genomic_DNA"/>
</dbReference>
<keyword evidence="2" id="KW-1185">Reference proteome</keyword>
<dbReference type="Proteomes" id="UP000249364">
    <property type="component" value="Unassembled WGS sequence"/>
</dbReference>